<proteinExistence type="inferred from homology"/>
<organism evidence="3 4">
    <name type="scientific">Ceraceosorus guamensis</name>
    <dbReference type="NCBI Taxonomy" id="1522189"/>
    <lineage>
        <taxon>Eukaryota</taxon>
        <taxon>Fungi</taxon>
        <taxon>Dikarya</taxon>
        <taxon>Basidiomycota</taxon>
        <taxon>Ustilaginomycotina</taxon>
        <taxon>Exobasidiomycetes</taxon>
        <taxon>Ceraceosorales</taxon>
        <taxon>Ceraceosoraceae</taxon>
        <taxon>Ceraceosorus</taxon>
    </lineage>
</organism>
<dbReference type="Proteomes" id="UP000245783">
    <property type="component" value="Unassembled WGS sequence"/>
</dbReference>
<sequence>MSSSASAELHQTKKQKMSDASAERIGIVTHNGTHHADEALAVALLRSLPQFSSLPLTRTRDASLIDKGTIVVDVGATYEPERQRFDHHQRGFEHTFENGFNTKLSSAGLVWKHYGKAILSQKLSEDVDSDLVDLLWKKLYEDFVEAIDGIDNGIAQYPGQALYKSSTDLSSRVGRLNPRWNEALPSDAAQKQKEEDQRFEKASALAGGEFWDTLEGLRLAWLPAREIVLRAVEGRKSVEGADSRGRILVFDEYASWKDHLHKLEAHLNITEAERPLYVIYPDSSSSWRIQAVPVTPTSFESRKALPEKWRGVRDEQLDGLLGFEQDLKGAVFVHASGFIGGHKTRQGALAMARAALDL</sequence>
<reference evidence="3 4" key="1">
    <citation type="journal article" date="2018" name="Mol. Biol. Evol.">
        <title>Broad Genomic Sampling Reveals a Smut Pathogenic Ancestry of the Fungal Clade Ustilaginomycotina.</title>
        <authorList>
            <person name="Kijpornyongpan T."/>
            <person name="Mondo S.J."/>
            <person name="Barry K."/>
            <person name="Sandor L."/>
            <person name="Lee J."/>
            <person name="Lipzen A."/>
            <person name="Pangilinan J."/>
            <person name="LaButti K."/>
            <person name="Hainaut M."/>
            <person name="Henrissat B."/>
            <person name="Grigoriev I.V."/>
            <person name="Spatafora J.W."/>
            <person name="Aime M.C."/>
        </authorList>
    </citation>
    <scope>NUCLEOTIDE SEQUENCE [LARGE SCALE GENOMIC DNA]</scope>
    <source>
        <strain evidence="3 4">MCA 4658</strain>
    </source>
</reference>
<dbReference type="EMBL" id="KZ819377">
    <property type="protein sequence ID" value="PWN42624.1"/>
    <property type="molecule type" value="Genomic_DNA"/>
</dbReference>
<dbReference type="Pfam" id="PF03690">
    <property type="entry name" value="MYG1_exonuc"/>
    <property type="match status" value="1"/>
</dbReference>
<dbReference type="RefSeq" id="XP_025369784.1">
    <property type="nucleotide sequence ID" value="XM_025515174.1"/>
</dbReference>
<evidence type="ECO:0000256" key="2">
    <source>
        <dbReference type="SAM" id="MobiDB-lite"/>
    </source>
</evidence>
<dbReference type="GO" id="GO:0005634">
    <property type="term" value="C:nucleus"/>
    <property type="evidence" value="ECO:0007669"/>
    <property type="project" value="TreeGrafter"/>
</dbReference>
<evidence type="ECO:0000313" key="3">
    <source>
        <dbReference type="EMBL" id="PWN42624.1"/>
    </source>
</evidence>
<dbReference type="InParanoid" id="A0A316VZ87"/>
<evidence type="ECO:0000313" key="4">
    <source>
        <dbReference type="Proteomes" id="UP000245783"/>
    </source>
</evidence>
<dbReference type="AlphaFoldDB" id="A0A316VZ87"/>
<evidence type="ECO:0000256" key="1">
    <source>
        <dbReference type="ARBA" id="ARBA00010105"/>
    </source>
</evidence>
<dbReference type="PANTHER" id="PTHR11215">
    <property type="entry name" value="METAL DEPENDENT HYDROLASE - RELATED"/>
    <property type="match status" value="1"/>
</dbReference>
<keyword evidence="4" id="KW-1185">Reference proteome</keyword>
<comment type="similarity">
    <text evidence="1">Belongs to the MYG1 family.</text>
</comment>
<dbReference type="FunCoup" id="A0A316VZ87">
    <property type="interactions" value="926"/>
</dbReference>
<accession>A0A316VZ87</accession>
<dbReference type="GO" id="GO:0005737">
    <property type="term" value="C:cytoplasm"/>
    <property type="evidence" value="ECO:0007669"/>
    <property type="project" value="TreeGrafter"/>
</dbReference>
<name>A0A316VZ87_9BASI</name>
<gene>
    <name evidence="3" type="ORF">IE81DRAFT_330005</name>
</gene>
<feature type="region of interest" description="Disordered" evidence="2">
    <location>
        <begin position="1"/>
        <end position="21"/>
    </location>
</feature>
<dbReference type="InterPro" id="IPR003226">
    <property type="entry name" value="MYG1_exonuclease"/>
</dbReference>
<dbReference type="STRING" id="1522189.A0A316VZ87"/>
<dbReference type="GeneID" id="37037044"/>
<protein>
    <submittedName>
        <fullName evidence="3">GAMM1 protein</fullName>
    </submittedName>
</protein>
<dbReference type="PANTHER" id="PTHR11215:SF1">
    <property type="entry name" value="MYG1 EXONUCLEASE"/>
    <property type="match status" value="1"/>
</dbReference>
<dbReference type="OrthoDB" id="10265310at2759"/>